<dbReference type="InterPro" id="IPR013216">
    <property type="entry name" value="Methyltransf_11"/>
</dbReference>
<dbReference type="PRINTS" id="PR00778">
    <property type="entry name" value="HTHARSR"/>
</dbReference>
<dbReference type="CDD" id="cd02440">
    <property type="entry name" value="AdoMet_MTases"/>
    <property type="match status" value="1"/>
</dbReference>
<name>A0ABU1AGE2_9BACT</name>
<accession>A0ABU1AGE2</accession>
<dbReference type="InterPro" id="IPR029063">
    <property type="entry name" value="SAM-dependent_MTases_sf"/>
</dbReference>
<feature type="domain" description="HTH arsR-type" evidence="1">
    <location>
        <begin position="1"/>
        <end position="93"/>
    </location>
</feature>
<dbReference type="EMBL" id="JARXIC010000001">
    <property type="protein sequence ID" value="MDQ8192831.1"/>
    <property type="molecule type" value="Genomic_DNA"/>
</dbReference>
<dbReference type="PANTHER" id="PTHR43591:SF110">
    <property type="entry name" value="RHODANESE DOMAIN-CONTAINING PROTEIN"/>
    <property type="match status" value="1"/>
</dbReference>
<evidence type="ECO:0000313" key="2">
    <source>
        <dbReference type="EMBL" id="MDQ8192831.1"/>
    </source>
</evidence>
<comment type="caution">
    <text evidence="2">The sequence shown here is derived from an EMBL/GenBank/DDBJ whole genome shotgun (WGS) entry which is preliminary data.</text>
</comment>
<evidence type="ECO:0000259" key="1">
    <source>
        <dbReference type="PROSITE" id="PS50987"/>
    </source>
</evidence>
<dbReference type="Gene3D" id="3.40.50.150">
    <property type="entry name" value="Vaccinia Virus protein VP39"/>
    <property type="match status" value="1"/>
</dbReference>
<dbReference type="Gene3D" id="1.10.10.10">
    <property type="entry name" value="Winged helix-like DNA-binding domain superfamily/Winged helix DNA-binding domain"/>
    <property type="match status" value="1"/>
</dbReference>
<protein>
    <submittedName>
        <fullName evidence="2">Metalloregulator ArsR/SmtB family transcription factor</fullName>
    </submittedName>
</protein>
<proteinExistence type="predicted"/>
<dbReference type="InterPro" id="IPR036390">
    <property type="entry name" value="WH_DNA-bd_sf"/>
</dbReference>
<gene>
    <name evidence="2" type="ORF">QEH59_00240</name>
</gene>
<keyword evidence="3" id="KW-1185">Reference proteome</keyword>
<dbReference type="SUPFAM" id="SSF53335">
    <property type="entry name" value="S-adenosyl-L-methionine-dependent methyltransferases"/>
    <property type="match status" value="1"/>
</dbReference>
<dbReference type="InterPro" id="IPR011991">
    <property type="entry name" value="ArsR-like_HTH"/>
</dbReference>
<dbReference type="PROSITE" id="PS50987">
    <property type="entry name" value="HTH_ARSR_2"/>
    <property type="match status" value="1"/>
</dbReference>
<dbReference type="RefSeq" id="WP_308983341.1">
    <property type="nucleotide sequence ID" value="NZ_JARXIC010000001.1"/>
</dbReference>
<organism evidence="2 3">
    <name type="scientific">Thalassobacterium sedimentorum</name>
    <dbReference type="NCBI Taxonomy" id="3041258"/>
    <lineage>
        <taxon>Bacteria</taxon>
        <taxon>Pseudomonadati</taxon>
        <taxon>Verrucomicrobiota</taxon>
        <taxon>Opitutia</taxon>
        <taxon>Puniceicoccales</taxon>
        <taxon>Coraliomargaritaceae</taxon>
        <taxon>Thalassobacterium</taxon>
    </lineage>
</organism>
<dbReference type="SMART" id="SM00418">
    <property type="entry name" value="HTH_ARSR"/>
    <property type="match status" value="1"/>
</dbReference>
<dbReference type="SUPFAM" id="SSF46785">
    <property type="entry name" value="Winged helix' DNA-binding domain"/>
    <property type="match status" value="1"/>
</dbReference>
<reference evidence="2 3" key="1">
    <citation type="submission" date="2023-04" db="EMBL/GenBank/DDBJ databases">
        <title>A novel bacteria isolated from coastal sediment.</title>
        <authorList>
            <person name="Liu X.-J."/>
            <person name="Du Z.-J."/>
        </authorList>
    </citation>
    <scope>NUCLEOTIDE SEQUENCE [LARGE SCALE GENOMIC DNA]</scope>
    <source>
        <strain evidence="2 3">SDUM461004</strain>
    </source>
</reference>
<dbReference type="InterPro" id="IPR036388">
    <property type="entry name" value="WH-like_DNA-bd_sf"/>
</dbReference>
<dbReference type="Pfam" id="PF08241">
    <property type="entry name" value="Methyltransf_11"/>
    <property type="match status" value="1"/>
</dbReference>
<dbReference type="InterPro" id="IPR001845">
    <property type="entry name" value="HTH_ArsR_DNA-bd_dom"/>
</dbReference>
<dbReference type="PANTHER" id="PTHR43591">
    <property type="entry name" value="METHYLTRANSFERASE"/>
    <property type="match status" value="1"/>
</dbReference>
<dbReference type="Proteomes" id="UP001243717">
    <property type="component" value="Unassembled WGS sequence"/>
</dbReference>
<dbReference type="CDD" id="cd00090">
    <property type="entry name" value="HTH_ARSR"/>
    <property type="match status" value="1"/>
</dbReference>
<dbReference type="NCBIfam" id="NF033788">
    <property type="entry name" value="HTH_metalloreg"/>
    <property type="match status" value="1"/>
</dbReference>
<evidence type="ECO:0000313" key="3">
    <source>
        <dbReference type="Proteomes" id="UP001243717"/>
    </source>
</evidence>
<sequence length="309" mass="34926">MADSWETLKLLADSTRVRILSLLRREELSVAELQEVLDMGQSRISSHLGLLRQGELVHDRREGKKTFYAINREFETQGLRLMEAACVSVEKSEQIVSDCANLKRILEKRKQQSEQYFNSVAGRLGKNYCPGRSWEAIGHFLLHLTPKIQIADLGAGEGLLSQLLARRAEQVTCIDNSPKMVEFGRDLAKKNGFTNLSYQLGDIEEVPLQDTSVDLALLSQALHHAQHPDAAVREAFRILKPGGQLIIIDLLEHQFEKARELYADVWLGFSENTLYHYLKSAGFRKIEVNVVARENEEPNFQTVLASGVK</sequence>
<dbReference type="Pfam" id="PF01022">
    <property type="entry name" value="HTH_5"/>
    <property type="match status" value="1"/>
</dbReference>